<dbReference type="InterPro" id="IPR027417">
    <property type="entry name" value="P-loop_NTPase"/>
</dbReference>
<dbReference type="PANTHER" id="PTHR46844:SF1">
    <property type="entry name" value="SLR5058 PROTEIN"/>
    <property type="match status" value="1"/>
</dbReference>
<gene>
    <name evidence="1" type="ORF">AAQM_0609</name>
</gene>
<dbReference type="Gene3D" id="3.40.50.300">
    <property type="entry name" value="P-loop containing nucleotide triphosphate hydrolases"/>
    <property type="match status" value="1"/>
</dbReference>
<dbReference type="SUPFAM" id="SSF52540">
    <property type="entry name" value="P-loop containing nucleoside triphosphate hydrolases"/>
    <property type="match status" value="1"/>
</dbReference>
<sequence>MHQEIIKKIQSMNENDFTKKIIIPLFKNLNYNAKFNGGVYEKGKDAICWKFDEFDEIEFTVIQSKMKKLDAKSSGNNSMSTVLNQMIEATNNLIEHTDGQKYKPKTVYFVSPQDIDEKALQQRFNDISTIKHQIKFLDLSKLIKAFDKYSMWEHIYKLFEKDIKNINNILSKEIENKELYNALAYFKDINKGVYYSDLDITYLNSLLVIQVTNQISLNSNESYFILDNNEYIDFKKFVSSLLTELPNLKEFINFEKIENIHNLSNEELNIEKIKNFRIELKILEKLFRDIDEINQEYNLIKDSLFRKIIDDSMIFILELNIEELKGINNYSSYIKLKKQNEIRKLKDLLNKIEDKYNNEVTLLKELIPLLIKFINKYYELLELKKNLILITDYYFIINIEKLKKYLNKILISINNKVLKNNTFIEGIKEILEFKNKIYNLEVYLKELSFIFIKSKNTKNQKIEHHVKTILDEGINVVIEANAGAGKTTTLQHYSKFGNKSSIKVFIPLTKVINLIYKIEELNSYEKKKNAFLNAICTYFSSQSELVTFNMNNLIDLFNNKNSIFLFDGYDEISNIAPWIINIIEELIEKYKVIIAISSRPEYIKDLRKDFLFVKLLDFKKEQRDKFIDSWLINKPQIAKKLKEHIYEYKIEGLLNNPLSATIFCRLAEQDYPLPITEAEMYHYRLDLLLGEYDKHKQITRNQIPKYTLEKIVIKIGFIFHKHNKRSMSKDEILFYLEIEYKYKDKKELECILEELISPCNILFDEFNDSKYTFGHLRYQEYLVAKEFQNNRGREIELYITNSWWRGALILFSQLTDNINYLIEELIEKVIEEDIEIINKYFEVIKEMIEVRPDSKEKEALYKLLNYYKIDNYKESFRKIIKS</sequence>
<dbReference type="KEGG" id="aaqi:AAQM_0609"/>
<dbReference type="AlphaFoldDB" id="A0AAE7E0P5"/>
<keyword evidence="2" id="KW-1185">Reference proteome</keyword>
<dbReference type="PANTHER" id="PTHR46844">
    <property type="entry name" value="SLR5058 PROTEIN"/>
    <property type="match status" value="1"/>
</dbReference>
<name>A0AAE7E0P5_9BACT</name>
<proteinExistence type="predicted"/>
<accession>A0AAE7E0P5</accession>
<protein>
    <submittedName>
        <fullName evidence="1">NTPase (NACHT family domain)</fullName>
    </submittedName>
</protein>
<reference evidence="1 2" key="1">
    <citation type="submission" date="2018-07" db="EMBL/GenBank/DDBJ databases">
        <title>Identification of phenol metabolism pathways in Arcobacter.</title>
        <authorList>
            <person name="Miller W.G."/>
            <person name="Yee E."/>
            <person name="Bono J.L."/>
        </authorList>
    </citation>
    <scope>NUCLEOTIDE SEQUENCE [LARGE SCALE GENOMIC DNA]</scope>
    <source>
        <strain evidence="1 2">W63</strain>
    </source>
</reference>
<organism evidence="1 2">
    <name type="scientific">Arcobacter aquimarinus</name>
    <dbReference type="NCBI Taxonomy" id="1315211"/>
    <lineage>
        <taxon>Bacteria</taxon>
        <taxon>Pseudomonadati</taxon>
        <taxon>Campylobacterota</taxon>
        <taxon>Epsilonproteobacteria</taxon>
        <taxon>Campylobacterales</taxon>
        <taxon>Arcobacteraceae</taxon>
        <taxon>Arcobacter</taxon>
    </lineage>
</organism>
<dbReference type="RefSeq" id="WP_171920645.1">
    <property type="nucleotide sequence ID" value="NZ_CBCSAE010000001.1"/>
</dbReference>
<evidence type="ECO:0000313" key="1">
    <source>
        <dbReference type="EMBL" id="QKE25374.1"/>
    </source>
</evidence>
<evidence type="ECO:0000313" key="2">
    <source>
        <dbReference type="Proteomes" id="UP000502065"/>
    </source>
</evidence>
<dbReference type="EMBL" id="CP030944">
    <property type="protein sequence ID" value="QKE25374.1"/>
    <property type="molecule type" value="Genomic_DNA"/>
</dbReference>
<dbReference type="Proteomes" id="UP000502065">
    <property type="component" value="Chromosome"/>
</dbReference>